<accession>A0A420WDJ7</accession>
<name>A0A420WDJ7_9PROT</name>
<dbReference type="InterPro" id="IPR058595">
    <property type="entry name" value="Avidin-like"/>
</dbReference>
<evidence type="ECO:0008006" key="3">
    <source>
        <dbReference type="Google" id="ProtNLM"/>
    </source>
</evidence>
<dbReference type="AlphaFoldDB" id="A0A420WDJ7"/>
<evidence type="ECO:0000313" key="1">
    <source>
        <dbReference type="EMBL" id="RKQ69066.1"/>
    </source>
</evidence>
<dbReference type="EMBL" id="RBII01000002">
    <property type="protein sequence ID" value="RKQ69066.1"/>
    <property type="molecule type" value="Genomic_DNA"/>
</dbReference>
<proteinExistence type="predicted"/>
<comment type="caution">
    <text evidence="1">The sequence shown here is derived from an EMBL/GenBank/DDBJ whole genome shotgun (WGS) entry which is preliminary data.</text>
</comment>
<keyword evidence="2" id="KW-1185">Reference proteome</keyword>
<sequence length="119" mass="13589">MIKKPKNPIWYGGRLFRPVTTNGASETTSETIFKYEQKFDLVTGTYSGGEIEFGQLIATIQPNGNLDMRYQHRNKSGELMTGHCHSVPEIMPDGKMRLHETWQWTCQDNSHGTSILEEI</sequence>
<dbReference type="RefSeq" id="WP_233345548.1">
    <property type="nucleotide sequence ID" value="NZ_RBII01000002.1"/>
</dbReference>
<reference evidence="1 2" key="1">
    <citation type="submission" date="2018-10" db="EMBL/GenBank/DDBJ databases">
        <title>Genomic Encyclopedia of Type Strains, Phase IV (KMG-IV): sequencing the most valuable type-strain genomes for metagenomic binning, comparative biology and taxonomic classification.</title>
        <authorList>
            <person name="Goeker M."/>
        </authorList>
    </citation>
    <scope>NUCLEOTIDE SEQUENCE [LARGE SCALE GENOMIC DNA]</scope>
    <source>
        <strain evidence="1 2">DSM 22008</strain>
    </source>
</reference>
<dbReference type="Proteomes" id="UP000282211">
    <property type="component" value="Unassembled WGS sequence"/>
</dbReference>
<dbReference type="Pfam" id="PF26421">
    <property type="entry name" value="Avidin_like"/>
    <property type="match status" value="1"/>
</dbReference>
<evidence type="ECO:0000313" key="2">
    <source>
        <dbReference type="Proteomes" id="UP000282211"/>
    </source>
</evidence>
<dbReference type="InParanoid" id="A0A420WDJ7"/>
<organism evidence="1 2">
    <name type="scientific">Litorimonas taeanensis</name>
    <dbReference type="NCBI Taxonomy" id="568099"/>
    <lineage>
        <taxon>Bacteria</taxon>
        <taxon>Pseudomonadati</taxon>
        <taxon>Pseudomonadota</taxon>
        <taxon>Alphaproteobacteria</taxon>
        <taxon>Maricaulales</taxon>
        <taxon>Robiginitomaculaceae</taxon>
    </lineage>
</organism>
<gene>
    <name evidence="1" type="ORF">DES40_1846</name>
</gene>
<protein>
    <recommendedName>
        <fullName evidence="3">N-acetylglutamate synthase</fullName>
    </recommendedName>
</protein>